<dbReference type="CDD" id="cd08422">
    <property type="entry name" value="PBP2_CrgA_like"/>
    <property type="match status" value="1"/>
</dbReference>
<dbReference type="RefSeq" id="WP_064567026.1">
    <property type="nucleotide sequence ID" value="NZ_CP014007.2"/>
</dbReference>
<dbReference type="InterPro" id="IPR058163">
    <property type="entry name" value="LysR-type_TF_proteobact-type"/>
</dbReference>
<evidence type="ECO:0000256" key="1">
    <source>
        <dbReference type="ARBA" id="ARBA00009437"/>
    </source>
</evidence>
<keyword evidence="2" id="KW-0805">Transcription regulation</keyword>
<dbReference type="InterPro" id="IPR005119">
    <property type="entry name" value="LysR_subst-bd"/>
</dbReference>
<dbReference type="InterPro" id="IPR000847">
    <property type="entry name" value="LysR_HTH_N"/>
</dbReference>
<keyword evidence="3 8" id="KW-0238">DNA-binding</keyword>
<organism evidence="8 10">
    <name type="scientific">Kosakonia oryzae</name>
    <dbReference type="NCBI Taxonomy" id="497725"/>
    <lineage>
        <taxon>Bacteria</taxon>
        <taxon>Pseudomonadati</taxon>
        <taxon>Pseudomonadota</taxon>
        <taxon>Gammaproteobacteria</taxon>
        <taxon>Enterobacterales</taxon>
        <taxon>Enterobacteriaceae</taxon>
        <taxon>Kosakonia</taxon>
    </lineage>
</organism>
<feature type="domain" description="HTH lysR-type" evidence="6">
    <location>
        <begin position="8"/>
        <end position="65"/>
    </location>
</feature>
<evidence type="ECO:0000256" key="5">
    <source>
        <dbReference type="SAM" id="Coils"/>
    </source>
</evidence>
<dbReference type="Pfam" id="PF00126">
    <property type="entry name" value="HTH_1"/>
    <property type="match status" value="1"/>
</dbReference>
<dbReference type="Proteomes" id="UP000078227">
    <property type="component" value="Chromosome"/>
</dbReference>
<dbReference type="Pfam" id="PF03466">
    <property type="entry name" value="LysR_substrate"/>
    <property type="match status" value="1"/>
</dbReference>
<dbReference type="GO" id="GO:0043565">
    <property type="term" value="F:sequence-specific DNA binding"/>
    <property type="evidence" value="ECO:0007669"/>
    <property type="project" value="TreeGrafter"/>
</dbReference>
<dbReference type="PANTHER" id="PTHR30537">
    <property type="entry name" value="HTH-TYPE TRANSCRIPTIONAL REGULATOR"/>
    <property type="match status" value="1"/>
</dbReference>
<dbReference type="InterPro" id="IPR036388">
    <property type="entry name" value="WH-like_DNA-bd_sf"/>
</dbReference>
<proteinExistence type="inferred from homology"/>
<evidence type="ECO:0000259" key="6">
    <source>
        <dbReference type="PROSITE" id="PS50931"/>
    </source>
</evidence>
<gene>
    <name evidence="7" type="ORF">AWR26_14825</name>
    <name evidence="8" type="ORF">SAMN05216286_1285</name>
</gene>
<dbReference type="Gene3D" id="1.10.10.10">
    <property type="entry name" value="Winged helix-like DNA-binding domain superfamily/Winged helix DNA-binding domain"/>
    <property type="match status" value="1"/>
</dbReference>
<name>A0AA94KP26_9ENTR</name>
<dbReference type="GO" id="GO:0003700">
    <property type="term" value="F:DNA-binding transcription factor activity"/>
    <property type="evidence" value="ECO:0007669"/>
    <property type="project" value="InterPro"/>
</dbReference>
<keyword evidence="9" id="KW-1185">Reference proteome</keyword>
<dbReference type="FunFam" id="1.10.10.10:FF:000001">
    <property type="entry name" value="LysR family transcriptional regulator"/>
    <property type="match status" value="1"/>
</dbReference>
<dbReference type="PANTHER" id="PTHR30537:SF58">
    <property type="entry name" value="HTH-TYPE TRANSCRIPTIONAL REGULATOR PERR"/>
    <property type="match status" value="1"/>
</dbReference>
<reference evidence="7 9" key="2">
    <citation type="submission" date="2021-03" db="EMBL/GenBank/DDBJ databases">
        <authorList>
            <person name="Li Y."/>
            <person name="Li S."/>
            <person name="Chen M."/>
            <person name="Peng G."/>
            <person name="Tan Z."/>
            <person name="An Q."/>
        </authorList>
    </citation>
    <scope>NUCLEOTIDE SEQUENCE [LARGE SCALE GENOMIC DNA]</scope>
    <source>
        <strain evidence="7 9">Ola 51</strain>
    </source>
</reference>
<dbReference type="Proteomes" id="UP000182314">
    <property type="component" value="Unassembled WGS sequence"/>
</dbReference>
<evidence type="ECO:0000313" key="9">
    <source>
        <dbReference type="Proteomes" id="UP000078227"/>
    </source>
</evidence>
<protein>
    <submittedName>
        <fullName evidence="8">DNA-binding transcriptional regulator, LysR family</fullName>
    </submittedName>
    <submittedName>
        <fullName evidence="7">LysR family transcriptional regulator</fullName>
    </submittedName>
</protein>
<dbReference type="SUPFAM" id="SSF53850">
    <property type="entry name" value="Periplasmic binding protein-like II"/>
    <property type="match status" value="1"/>
</dbReference>
<evidence type="ECO:0000256" key="2">
    <source>
        <dbReference type="ARBA" id="ARBA00023015"/>
    </source>
</evidence>
<dbReference type="EMBL" id="FOKO01000002">
    <property type="protein sequence ID" value="SFC00867.1"/>
    <property type="molecule type" value="Genomic_DNA"/>
</dbReference>
<reference evidence="8 10" key="1">
    <citation type="submission" date="2016-10" db="EMBL/GenBank/DDBJ databases">
        <authorList>
            <person name="Varghese N."/>
            <person name="Submissions S."/>
        </authorList>
    </citation>
    <scope>NUCLEOTIDE SEQUENCE [LARGE SCALE GENOMIC DNA]</scope>
    <source>
        <strain evidence="8 10">CGMCC 1.7012</strain>
    </source>
</reference>
<dbReference type="KEGG" id="kor:AWR26_14825"/>
<evidence type="ECO:0000256" key="4">
    <source>
        <dbReference type="ARBA" id="ARBA00023163"/>
    </source>
</evidence>
<dbReference type="AlphaFoldDB" id="A0AA94KP26"/>
<evidence type="ECO:0000313" key="8">
    <source>
        <dbReference type="EMBL" id="SFC00867.1"/>
    </source>
</evidence>
<comment type="similarity">
    <text evidence="1">Belongs to the LysR transcriptional regulatory family.</text>
</comment>
<evidence type="ECO:0000313" key="7">
    <source>
        <dbReference type="EMBL" id="ANI83366.1"/>
    </source>
</evidence>
<dbReference type="PROSITE" id="PS50931">
    <property type="entry name" value="HTH_LYSR"/>
    <property type="match status" value="1"/>
</dbReference>
<dbReference type="Gene3D" id="3.40.190.290">
    <property type="match status" value="1"/>
</dbReference>
<dbReference type="SUPFAM" id="SSF46785">
    <property type="entry name" value="Winged helix' DNA-binding domain"/>
    <property type="match status" value="1"/>
</dbReference>
<sequence length="305" mass="33878">MSRSFESVQLGSIELFCKAAESGSFTAAAEALGITPASVSRTIGRLETRLGVRLFNRTTRSVKLTSDGELYRAQCQQALDQIAEAERALTGQQRRPQGVLRVSVGTVYGHHRIVPLLPAFMAAYPDIEVELNISNRNIDFIDDGYDLAIRMGEPKDSRVVARKLEDASVGVFASPAYLANRARPQTLEALRQHDLIQFILPSTGRPVAWIFRNAQGENENFSFNSQRRVHEDVLAGVGWAIAGGGLFQIYHFVAAQAVAEGRLEEVMQEMAGRSRPFYLLYPQNRHLSARVRAFADYLVTALRQP</sequence>
<evidence type="ECO:0000313" key="10">
    <source>
        <dbReference type="Proteomes" id="UP000182314"/>
    </source>
</evidence>
<keyword evidence="5" id="KW-0175">Coiled coil</keyword>
<dbReference type="EMBL" id="CP014007">
    <property type="protein sequence ID" value="ANI83366.1"/>
    <property type="molecule type" value="Genomic_DNA"/>
</dbReference>
<dbReference type="GO" id="GO:0006351">
    <property type="term" value="P:DNA-templated transcription"/>
    <property type="evidence" value="ECO:0007669"/>
    <property type="project" value="TreeGrafter"/>
</dbReference>
<feature type="coiled-coil region" evidence="5">
    <location>
        <begin position="68"/>
        <end position="95"/>
    </location>
</feature>
<dbReference type="InterPro" id="IPR036390">
    <property type="entry name" value="WH_DNA-bd_sf"/>
</dbReference>
<dbReference type="PRINTS" id="PR00039">
    <property type="entry name" value="HTHLYSR"/>
</dbReference>
<accession>A0AA94KP26</accession>
<evidence type="ECO:0000256" key="3">
    <source>
        <dbReference type="ARBA" id="ARBA00023125"/>
    </source>
</evidence>
<keyword evidence="4" id="KW-0804">Transcription</keyword>